<gene>
    <name evidence="1" type="ORF">RRG08_028948</name>
</gene>
<protein>
    <submittedName>
        <fullName evidence="1">Uncharacterized protein</fullName>
    </submittedName>
</protein>
<reference evidence="1" key="1">
    <citation type="journal article" date="2023" name="G3 (Bethesda)">
        <title>A reference genome for the long-term kleptoplast-retaining sea slug Elysia crispata morphotype clarki.</title>
        <authorList>
            <person name="Eastman K.E."/>
            <person name="Pendleton A.L."/>
            <person name="Shaikh M.A."/>
            <person name="Suttiyut T."/>
            <person name="Ogas R."/>
            <person name="Tomko P."/>
            <person name="Gavelis G."/>
            <person name="Widhalm J.R."/>
            <person name="Wisecaver J.H."/>
        </authorList>
    </citation>
    <scope>NUCLEOTIDE SEQUENCE</scope>
    <source>
        <strain evidence="1">ECLA1</strain>
    </source>
</reference>
<comment type="caution">
    <text evidence="1">The sequence shown here is derived from an EMBL/GenBank/DDBJ whole genome shotgun (WGS) entry which is preliminary data.</text>
</comment>
<evidence type="ECO:0000313" key="1">
    <source>
        <dbReference type="EMBL" id="KAK3791800.1"/>
    </source>
</evidence>
<proteinExistence type="predicted"/>
<sequence>MVLSTQAEDVNVSCLLGFWRSLYTEDSAGGTQFVRLYQSRPDKTCTTLIGVPVHTFVCLSYSSTRPIISESIRLGKKCRASTGVVTVLTYGPNFLNVPGL</sequence>
<organism evidence="1 2">
    <name type="scientific">Elysia crispata</name>
    <name type="common">lettuce slug</name>
    <dbReference type="NCBI Taxonomy" id="231223"/>
    <lineage>
        <taxon>Eukaryota</taxon>
        <taxon>Metazoa</taxon>
        <taxon>Spiralia</taxon>
        <taxon>Lophotrochozoa</taxon>
        <taxon>Mollusca</taxon>
        <taxon>Gastropoda</taxon>
        <taxon>Heterobranchia</taxon>
        <taxon>Euthyneura</taxon>
        <taxon>Panpulmonata</taxon>
        <taxon>Sacoglossa</taxon>
        <taxon>Placobranchoidea</taxon>
        <taxon>Plakobranchidae</taxon>
        <taxon>Elysia</taxon>
    </lineage>
</organism>
<accession>A0AAE1AQF4</accession>
<keyword evidence="2" id="KW-1185">Reference proteome</keyword>
<evidence type="ECO:0000313" key="2">
    <source>
        <dbReference type="Proteomes" id="UP001283361"/>
    </source>
</evidence>
<dbReference type="AlphaFoldDB" id="A0AAE1AQF4"/>
<dbReference type="Proteomes" id="UP001283361">
    <property type="component" value="Unassembled WGS sequence"/>
</dbReference>
<dbReference type="EMBL" id="JAWDGP010001430">
    <property type="protein sequence ID" value="KAK3791800.1"/>
    <property type="molecule type" value="Genomic_DNA"/>
</dbReference>
<name>A0AAE1AQF4_9GAST</name>